<name>A0A8J5KQ17_HOMAM</name>
<feature type="non-terminal residue" evidence="4">
    <location>
        <position position="1"/>
    </location>
</feature>
<keyword evidence="5" id="KW-1185">Reference proteome</keyword>
<evidence type="ECO:0000313" key="4">
    <source>
        <dbReference type="EMBL" id="KAG7171189.1"/>
    </source>
</evidence>
<keyword evidence="3" id="KW-0732">Signal</keyword>
<dbReference type="Pfam" id="PF00379">
    <property type="entry name" value="Chitin_bind_4"/>
    <property type="match status" value="3"/>
</dbReference>
<keyword evidence="1 2" id="KW-0193">Cuticle</keyword>
<organism evidence="4 5">
    <name type="scientific">Homarus americanus</name>
    <name type="common">American lobster</name>
    <dbReference type="NCBI Taxonomy" id="6706"/>
    <lineage>
        <taxon>Eukaryota</taxon>
        <taxon>Metazoa</taxon>
        <taxon>Ecdysozoa</taxon>
        <taxon>Arthropoda</taxon>
        <taxon>Crustacea</taxon>
        <taxon>Multicrustacea</taxon>
        <taxon>Malacostraca</taxon>
        <taxon>Eumalacostraca</taxon>
        <taxon>Eucarida</taxon>
        <taxon>Decapoda</taxon>
        <taxon>Pleocyemata</taxon>
        <taxon>Astacidea</taxon>
        <taxon>Nephropoidea</taxon>
        <taxon>Nephropidae</taxon>
        <taxon>Homarus</taxon>
    </lineage>
</organism>
<feature type="signal peptide" evidence="3">
    <location>
        <begin position="1"/>
        <end position="21"/>
    </location>
</feature>
<reference evidence="4" key="1">
    <citation type="journal article" date="2021" name="Sci. Adv.">
        <title>The American lobster genome reveals insights on longevity, neural, and immune adaptations.</title>
        <authorList>
            <person name="Polinski J.M."/>
            <person name="Zimin A.V."/>
            <person name="Clark K.F."/>
            <person name="Kohn A.B."/>
            <person name="Sadowski N."/>
            <person name="Timp W."/>
            <person name="Ptitsyn A."/>
            <person name="Khanna P."/>
            <person name="Romanova D.Y."/>
            <person name="Williams P."/>
            <person name="Greenwood S.J."/>
            <person name="Moroz L.L."/>
            <person name="Walt D.R."/>
            <person name="Bodnar A.G."/>
        </authorList>
    </citation>
    <scope>NUCLEOTIDE SEQUENCE</scope>
    <source>
        <strain evidence="4">GMGI-L3</strain>
    </source>
</reference>
<dbReference type="GO" id="GO:0031012">
    <property type="term" value="C:extracellular matrix"/>
    <property type="evidence" value="ECO:0007669"/>
    <property type="project" value="TreeGrafter"/>
</dbReference>
<accession>A0A8J5KQ17</accession>
<evidence type="ECO:0000256" key="3">
    <source>
        <dbReference type="SAM" id="SignalP"/>
    </source>
</evidence>
<comment type="caution">
    <text evidence="4">The sequence shown here is derived from an EMBL/GenBank/DDBJ whole genome shotgun (WGS) entry which is preliminary data.</text>
</comment>
<proteinExistence type="predicted"/>
<dbReference type="PANTHER" id="PTHR12236:SF79">
    <property type="entry name" value="CUTICULAR PROTEIN 50CB-RELATED"/>
    <property type="match status" value="1"/>
</dbReference>
<dbReference type="PROSITE" id="PS51155">
    <property type="entry name" value="CHIT_BIND_RR_2"/>
    <property type="match status" value="3"/>
</dbReference>
<dbReference type="GO" id="GO:0042302">
    <property type="term" value="F:structural constituent of cuticle"/>
    <property type="evidence" value="ECO:0007669"/>
    <property type="project" value="UniProtKB-UniRule"/>
</dbReference>
<evidence type="ECO:0000256" key="2">
    <source>
        <dbReference type="PROSITE-ProRule" id="PRU00497"/>
    </source>
</evidence>
<sequence>LYDSVVFQVYVLAALVVVAVADNIPYTPPRPSYSAPAPAGPAQYNFDWSVNDVNSGNDYGHNEDRNGYDTQGSYYVQLPDGRLQRVTYTVNGDSGYVAQVYVLAALVVVAVADNIPYTPPRPSYSAPAPAGPAQYNFDWSVNDVNSGNDYGHNEDRNGYDTQGSYYVQLPDGRLQRVTYTVNGDSGYVAQVYVLAALVVVAVADNIPYTPPRPSYSAPAPAGPAQYNFDWSVNDVNSGNDYGHNEDRNGYDTQGSYYVQLPDGRLQRVTYTVNGDSGYVAQVEYQGEAQYSAYQPSPSYRPTPSYA</sequence>
<dbReference type="InterPro" id="IPR000618">
    <property type="entry name" value="Insect_cuticle"/>
</dbReference>
<dbReference type="EMBL" id="JAHLQT010012759">
    <property type="protein sequence ID" value="KAG7171189.1"/>
    <property type="molecule type" value="Genomic_DNA"/>
</dbReference>
<gene>
    <name evidence="4" type="ORF">Hamer_G027136</name>
</gene>
<protein>
    <submittedName>
        <fullName evidence="4">Pro-resilin-like 165</fullName>
    </submittedName>
</protein>
<dbReference type="Proteomes" id="UP000747542">
    <property type="component" value="Unassembled WGS sequence"/>
</dbReference>
<dbReference type="InterPro" id="IPR051217">
    <property type="entry name" value="Insect_Cuticle_Struc_Prot"/>
</dbReference>
<feature type="chain" id="PRO_5035303323" evidence="3">
    <location>
        <begin position="22"/>
        <end position="306"/>
    </location>
</feature>
<evidence type="ECO:0000256" key="1">
    <source>
        <dbReference type="ARBA" id="ARBA00022460"/>
    </source>
</evidence>
<dbReference type="PANTHER" id="PTHR12236">
    <property type="entry name" value="STRUCTURAL CONTITUENT OF CUTICLE"/>
    <property type="match status" value="1"/>
</dbReference>
<evidence type="ECO:0000313" key="5">
    <source>
        <dbReference type="Proteomes" id="UP000747542"/>
    </source>
</evidence>
<dbReference type="GO" id="GO:0005615">
    <property type="term" value="C:extracellular space"/>
    <property type="evidence" value="ECO:0007669"/>
    <property type="project" value="TreeGrafter"/>
</dbReference>
<dbReference type="AlphaFoldDB" id="A0A8J5KQ17"/>